<accession>A0A6A6EQF4</accession>
<reference evidence="1" key="1">
    <citation type="journal article" date="2020" name="Stud. Mycol.">
        <title>101 Dothideomycetes genomes: a test case for predicting lifestyles and emergence of pathogens.</title>
        <authorList>
            <person name="Haridas S."/>
            <person name="Albert R."/>
            <person name="Binder M."/>
            <person name="Bloem J."/>
            <person name="Labutti K."/>
            <person name="Salamov A."/>
            <person name="Andreopoulos B."/>
            <person name="Baker S."/>
            <person name="Barry K."/>
            <person name="Bills G."/>
            <person name="Bluhm B."/>
            <person name="Cannon C."/>
            <person name="Castanera R."/>
            <person name="Culley D."/>
            <person name="Daum C."/>
            <person name="Ezra D."/>
            <person name="Gonzalez J."/>
            <person name="Henrissat B."/>
            <person name="Kuo A."/>
            <person name="Liang C."/>
            <person name="Lipzen A."/>
            <person name="Lutzoni F."/>
            <person name="Magnuson J."/>
            <person name="Mondo S."/>
            <person name="Nolan M."/>
            <person name="Ohm R."/>
            <person name="Pangilinan J."/>
            <person name="Park H.-J."/>
            <person name="Ramirez L."/>
            <person name="Alfaro M."/>
            <person name="Sun H."/>
            <person name="Tritt A."/>
            <person name="Yoshinaga Y."/>
            <person name="Zwiers L.-H."/>
            <person name="Turgeon B."/>
            <person name="Goodwin S."/>
            <person name="Spatafora J."/>
            <person name="Crous P."/>
            <person name="Grigoriev I."/>
        </authorList>
    </citation>
    <scope>NUCLEOTIDE SEQUENCE</scope>
    <source>
        <strain evidence="1">CBS 207.26</strain>
    </source>
</reference>
<sequence>MHLTSSSARHPSPIAVHHLLHPSPRSFNSRAMPLIKKVQGLQFVVLILTVHCIRHHFVDLVPPHLVFRLINIDSASFQSVKASRSWRYRHMYLFFSRRFWTDGKEVTGGREGLMARRRFWILCRWRG</sequence>
<evidence type="ECO:0000313" key="2">
    <source>
        <dbReference type="Proteomes" id="UP000800200"/>
    </source>
</evidence>
<evidence type="ECO:0000313" key="1">
    <source>
        <dbReference type="EMBL" id="KAF2192146.1"/>
    </source>
</evidence>
<gene>
    <name evidence="1" type="ORF">K469DRAFT_306412</name>
</gene>
<proteinExistence type="predicted"/>
<dbReference type="Proteomes" id="UP000800200">
    <property type="component" value="Unassembled WGS sequence"/>
</dbReference>
<organism evidence="1 2">
    <name type="scientific">Zopfia rhizophila CBS 207.26</name>
    <dbReference type="NCBI Taxonomy" id="1314779"/>
    <lineage>
        <taxon>Eukaryota</taxon>
        <taxon>Fungi</taxon>
        <taxon>Dikarya</taxon>
        <taxon>Ascomycota</taxon>
        <taxon>Pezizomycotina</taxon>
        <taxon>Dothideomycetes</taxon>
        <taxon>Dothideomycetes incertae sedis</taxon>
        <taxon>Zopfiaceae</taxon>
        <taxon>Zopfia</taxon>
    </lineage>
</organism>
<dbReference type="EMBL" id="ML994615">
    <property type="protein sequence ID" value="KAF2192146.1"/>
    <property type="molecule type" value="Genomic_DNA"/>
</dbReference>
<name>A0A6A6EQF4_9PEZI</name>
<keyword evidence="2" id="KW-1185">Reference proteome</keyword>
<dbReference type="AlphaFoldDB" id="A0A6A6EQF4"/>
<protein>
    <submittedName>
        <fullName evidence="1">Uncharacterized protein</fullName>
    </submittedName>
</protein>